<keyword evidence="6 8" id="KW-0408">Iron</keyword>
<feature type="binding site" evidence="8">
    <location>
        <position position="50"/>
    </location>
    <ligand>
        <name>Fe cation</name>
        <dbReference type="ChEBI" id="CHEBI:24875"/>
        <label>1</label>
    </ligand>
</feature>
<dbReference type="InterPro" id="IPR041719">
    <property type="entry name" value="Ferritin_prok"/>
</dbReference>
<name>A0A0C7P639_PARSO</name>
<dbReference type="PROSITE" id="PS50905">
    <property type="entry name" value="FERRITIN_LIKE"/>
    <property type="match status" value="1"/>
</dbReference>
<evidence type="ECO:0000256" key="9">
    <source>
        <dbReference type="RuleBase" id="RU361145"/>
    </source>
</evidence>
<dbReference type="RefSeq" id="WP_055330892.1">
    <property type="nucleotide sequence ID" value="NZ_CDNE01000023.1"/>
</dbReference>
<dbReference type="FunFam" id="1.20.1260.10:FF:000001">
    <property type="entry name" value="Non-heme ferritin"/>
    <property type="match status" value="1"/>
</dbReference>
<dbReference type="OrthoDB" id="9801481at2"/>
<dbReference type="GO" id="GO:0008199">
    <property type="term" value="F:ferric iron binding"/>
    <property type="evidence" value="ECO:0007669"/>
    <property type="project" value="InterPro"/>
</dbReference>
<evidence type="ECO:0000256" key="4">
    <source>
        <dbReference type="ARBA" id="ARBA00022723"/>
    </source>
</evidence>
<comment type="function">
    <text evidence="1 9">Iron-storage protein.</text>
</comment>
<comment type="catalytic activity">
    <reaction evidence="7 9">
        <text>4 Fe(2+) + O2 + 6 H2O = 4 iron(III) oxide-hydroxide + 12 H(+)</text>
        <dbReference type="Rhea" id="RHEA:11972"/>
        <dbReference type="ChEBI" id="CHEBI:15377"/>
        <dbReference type="ChEBI" id="CHEBI:15378"/>
        <dbReference type="ChEBI" id="CHEBI:15379"/>
        <dbReference type="ChEBI" id="CHEBI:29033"/>
        <dbReference type="ChEBI" id="CHEBI:78619"/>
        <dbReference type="EC" id="1.16.3.2"/>
    </reaction>
</comment>
<dbReference type="CDD" id="cd01055">
    <property type="entry name" value="Nonheme_Ferritin"/>
    <property type="match status" value="1"/>
</dbReference>
<feature type="binding site" evidence="8">
    <location>
        <position position="17"/>
    </location>
    <ligand>
        <name>Fe cation</name>
        <dbReference type="ChEBI" id="CHEBI:24875"/>
        <label>1</label>
    </ligand>
</feature>
<reference evidence="10 11" key="1">
    <citation type="submission" date="2015-01" db="EMBL/GenBank/DDBJ databases">
        <authorList>
            <person name="Aslett A.Martin."/>
            <person name="De Silva Nishadi"/>
        </authorList>
    </citation>
    <scope>NUCLEOTIDE SEQUENCE [LARGE SCALE GENOMIC DNA]</scope>
    <source>
        <strain evidence="10 11">R28058</strain>
    </source>
</reference>
<protein>
    <recommendedName>
        <fullName evidence="9">Ferritin</fullName>
        <ecNumber evidence="9">1.16.3.2</ecNumber>
    </recommendedName>
</protein>
<evidence type="ECO:0000313" key="10">
    <source>
        <dbReference type="EMBL" id="CEQ05370.1"/>
    </source>
</evidence>
<sequence length="170" mass="19764">MASQKVIDALNNQLQMEFFSEYFYMSMEAYFVENNLDGFANFFNVQVKEERDHAYKFFNYISRAGGKIVLQAIEKPKSDFESPLDVFEAALEHEKLISNSIHELVDLAISEKDHTTSSFLRWFVDEQSEEEENMEKVVRKLRLLKNDPAGLLIIDQELAQRAYVPPVQNA</sequence>
<dbReference type="PANTHER" id="PTHR11431:SF127">
    <property type="entry name" value="BACTERIAL NON-HEME FERRITIN"/>
    <property type="match status" value="1"/>
</dbReference>
<accession>A0A0C7P639</accession>
<dbReference type="InterPro" id="IPR009078">
    <property type="entry name" value="Ferritin-like_SF"/>
</dbReference>
<dbReference type="AlphaFoldDB" id="A0A0C7P639"/>
<gene>
    <name evidence="10" type="primary">ftnA</name>
    <name evidence="10" type="ORF">R28058_30651</name>
</gene>
<comment type="subcellular location">
    <subcellularLocation>
        <location evidence="9">Cytoplasm</location>
    </subcellularLocation>
</comment>
<evidence type="ECO:0000256" key="5">
    <source>
        <dbReference type="ARBA" id="ARBA00023002"/>
    </source>
</evidence>
<dbReference type="EMBL" id="CEKZ01000025">
    <property type="protein sequence ID" value="CEQ05370.1"/>
    <property type="molecule type" value="Genomic_DNA"/>
</dbReference>
<dbReference type="GO" id="GO:0005829">
    <property type="term" value="C:cytosol"/>
    <property type="evidence" value="ECO:0007669"/>
    <property type="project" value="TreeGrafter"/>
</dbReference>
<dbReference type="InterPro" id="IPR001519">
    <property type="entry name" value="Ferritin"/>
</dbReference>
<dbReference type="InterPro" id="IPR008331">
    <property type="entry name" value="Ferritin_DPS_dom"/>
</dbReference>
<keyword evidence="9" id="KW-0963">Cytoplasm</keyword>
<dbReference type="Proteomes" id="UP000049127">
    <property type="component" value="Unassembled WGS sequence"/>
</dbReference>
<dbReference type="InterPro" id="IPR012347">
    <property type="entry name" value="Ferritin-like"/>
</dbReference>
<evidence type="ECO:0000256" key="2">
    <source>
        <dbReference type="ARBA" id="ARBA00006950"/>
    </source>
</evidence>
<evidence type="ECO:0000256" key="1">
    <source>
        <dbReference type="ARBA" id="ARBA00002485"/>
    </source>
</evidence>
<dbReference type="SUPFAM" id="SSF47240">
    <property type="entry name" value="Ferritin-like"/>
    <property type="match status" value="1"/>
</dbReference>
<feature type="binding site" evidence="8">
    <location>
        <position position="94"/>
    </location>
    <ligand>
        <name>Fe cation</name>
        <dbReference type="ChEBI" id="CHEBI:24875"/>
        <label>1</label>
    </ligand>
</feature>
<evidence type="ECO:0000313" key="11">
    <source>
        <dbReference type="Proteomes" id="UP000049127"/>
    </source>
</evidence>
<keyword evidence="4 8" id="KW-0479">Metal-binding</keyword>
<dbReference type="GO" id="GO:0042802">
    <property type="term" value="F:identical protein binding"/>
    <property type="evidence" value="ECO:0007669"/>
    <property type="project" value="UniProtKB-ARBA"/>
</dbReference>
<feature type="binding site" evidence="8">
    <location>
        <position position="53"/>
    </location>
    <ligand>
        <name>Fe cation</name>
        <dbReference type="ChEBI" id="CHEBI:24875"/>
        <label>1</label>
    </ligand>
</feature>
<dbReference type="Gene3D" id="1.20.1260.10">
    <property type="match status" value="1"/>
</dbReference>
<dbReference type="GO" id="GO:0006879">
    <property type="term" value="P:intracellular iron ion homeostasis"/>
    <property type="evidence" value="ECO:0007669"/>
    <property type="project" value="UniProtKB-KW"/>
</dbReference>
<dbReference type="InterPro" id="IPR009040">
    <property type="entry name" value="Ferritin-like_diiron"/>
</dbReference>
<evidence type="ECO:0000256" key="3">
    <source>
        <dbReference type="ARBA" id="ARBA00022434"/>
    </source>
</evidence>
<dbReference type="GO" id="GO:0006826">
    <property type="term" value="P:iron ion transport"/>
    <property type="evidence" value="ECO:0007669"/>
    <property type="project" value="InterPro"/>
</dbReference>
<evidence type="ECO:0000256" key="7">
    <source>
        <dbReference type="ARBA" id="ARBA00048035"/>
    </source>
</evidence>
<dbReference type="Pfam" id="PF00210">
    <property type="entry name" value="Ferritin"/>
    <property type="match status" value="1"/>
</dbReference>
<keyword evidence="5 10" id="KW-0560">Oxidoreductase</keyword>
<proteinExistence type="inferred from homology"/>
<keyword evidence="3 9" id="KW-0409">Iron storage</keyword>
<dbReference type="EC" id="1.16.3.2" evidence="9"/>
<dbReference type="GO" id="GO:0008198">
    <property type="term" value="F:ferrous iron binding"/>
    <property type="evidence" value="ECO:0007669"/>
    <property type="project" value="TreeGrafter"/>
</dbReference>
<evidence type="ECO:0000256" key="8">
    <source>
        <dbReference type="PIRSR" id="PIRSR601519-1"/>
    </source>
</evidence>
<evidence type="ECO:0000256" key="6">
    <source>
        <dbReference type="ARBA" id="ARBA00023004"/>
    </source>
</evidence>
<organism evidence="10 11">
    <name type="scientific">Paraclostridium sordellii</name>
    <name type="common">Clostridium sordellii</name>
    <dbReference type="NCBI Taxonomy" id="1505"/>
    <lineage>
        <taxon>Bacteria</taxon>
        <taxon>Bacillati</taxon>
        <taxon>Bacillota</taxon>
        <taxon>Clostridia</taxon>
        <taxon>Peptostreptococcales</taxon>
        <taxon>Peptostreptococcaceae</taxon>
        <taxon>Paraclostridium</taxon>
    </lineage>
</organism>
<dbReference type="PANTHER" id="PTHR11431">
    <property type="entry name" value="FERRITIN"/>
    <property type="match status" value="1"/>
</dbReference>
<comment type="similarity">
    <text evidence="2 9">Belongs to the ferritin family. Prokaryotic subfamily.</text>
</comment>
<feature type="binding site" evidence="8">
    <location>
        <position position="127"/>
    </location>
    <ligand>
        <name>Fe cation</name>
        <dbReference type="ChEBI" id="CHEBI:24875"/>
        <label>1</label>
    </ligand>
</feature>
<dbReference type="GO" id="GO:0004322">
    <property type="term" value="F:ferroxidase activity"/>
    <property type="evidence" value="ECO:0007669"/>
    <property type="project" value="TreeGrafter"/>
</dbReference>